<comment type="caution">
    <text evidence="1">The sequence shown here is derived from an EMBL/GenBank/DDBJ whole genome shotgun (WGS) entry which is preliminary data.</text>
</comment>
<evidence type="ECO:0000313" key="2">
    <source>
        <dbReference type="Proteomes" id="UP000036325"/>
    </source>
</evidence>
<dbReference type="Proteomes" id="UP000036325">
    <property type="component" value="Unassembled WGS sequence"/>
</dbReference>
<dbReference type="RefSeq" id="WP_048364898.1">
    <property type="nucleotide sequence ID" value="NZ_JYLF01000005.1"/>
</dbReference>
<dbReference type="EMBL" id="JYLF01000005">
    <property type="protein sequence ID" value="KMN13170.1"/>
    <property type="molecule type" value="Genomic_DNA"/>
</dbReference>
<proteinExistence type="predicted"/>
<evidence type="ECO:0008006" key="3">
    <source>
        <dbReference type="Google" id="ProtNLM"/>
    </source>
</evidence>
<evidence type="ECO:0000313" key="1">
    <source>
        <dbReference type="EMBL" id="KMN13170.1"/>
    </source>
</evidence>
<sequence>MTGEVGFCDWRPWSERTELAGKNLPGVYVIARSKKKPDNYRINNDFIIYIGETTGQTLADRLRQFNTSAFSERPGHSGGNTFRLILLETTPLEHIWVSACPVDMGQPYTTAYIKHLERKLLWEYVCTWGRYPDCNRS</sequence>
<name>A0A0J6IEW1_9PSED</name>
<dbReference type="PATRIC" id="fig|1608994.3.peg.3442"/>
<gene>
    <name evidence="1" type="ORF">TU86_13930</name>
</gene>
<accession>A0A0J6IEW1</accession>
<dbReference type="AlphaFoldDB" id="A0A0J6IEW1"/>
<protein>
    <recommendedName>
        <fullName evidence="3">GIY-YIG domain-containing protein</fullName>
    </recommendedName>
</protein>
<reference evidence="1 2" key="1">
    <citation type="submission" date="2015-02" db="EMBL/GenBank/DDBJ databases">
        <title>Pseudomonas helleri sp. nov. and Pseudomonas weihenstephanensis sp. nov., isolated from raw cows milk.</title>
        <authorList>
            <person name="von Neubeck M."/>
            <person name="Huptas C."/>
            <person name="Wenning M."/>
            <person name="Scherer S."/>
        </authorList>
    </citation>
    <scope>NUCLEOTIDE SEQUENCE [LARGE SCALE GENOMIC DNA]</scope>
    <source>
        <strain evidence="1 2">DSM 29166</strain>
    </source>
</reference>
<organism evidence="1 2">
    <name type="scientific">Pseudomonas weihenstephanensis</name>
    <dbReference type="NCBI Taxonomy" id="1608994"/>
    <lineage>
        <taxon>Bacteria</taxon>
        <taxon>Pseudomonadati</taxon>
        <taxon>Pseudomonadota</taxon>
        <taxon>Gammaproteobacteria</taxon>
        <taxon>Pseudomonadales</taxon>
        <taxon>Pseudomonadaceae</taxon>
        <taxon>Pseudomonas</taxon>
    </lineage>
</organism>
<dbReference type="OrthoDB" id="6908530at2"/>